<dbReference type="EMBL" id="WAEL01000001">
    <property type="protein sequence ID" value="NID09464.1"/>
    <property type="molecule type" value="Genomic_DNA"/>
</dbReference>
<evidence type="ECO:0000256" key="7">
    <source>
        <dbReference type="RuleBase" id="RU000461"/>
    </source>
</evidence>
<comment type="similarity">
    <text evidence="1 7">Belongs to the cytochrome P450 family.</text>
</comment>
<gene>
    <name evidence="8" type="ORF">F7231_04715</name>
</gene>
<keyword evidence="9" id="KW-1185">Reference proteome</keyword>
<dbReference type="SUPFAM" id="SSF48264">
    <property type="entry name" value="Cytochrome P450"/>
    <property type="match status" value="1"/>
</dbReference>
<organism evidence="8 9">
    <name type="scientific">Fibrivirga algicola</name>
    <dbReference type="NCBI Taxonomy" id="2950420"/>
    <lineage>
        <taxon>Bacteria</taxon>
        <taxon>Pseudomonadati</taxon>
        <taxon>Bacteroidota</taxon>
        <taxon>Cytophagia</taxon>
        <taxon>Cytophagales</taxon>
        <taxon>Spirosomataceae</taxon>
        <taxon>Fibrivirga</taxon>
    </lineage>
</organism>
<dbReference type="InterPro" id="IPR036396">
    <property type="entry name" value="Cyt_P450_sf"/>
</dbReference>
<dbReference type="InterPro" id="IPR001128">
    <property type="entry name" value="Cyt_P450"/>
</dbReference>
<dbReference type="PANTHER" id="PTHR24291:SF50">
    <property type="entry name" value="BIFUNCTIONAL ALBAFLAVENONE MONOOXYGENASE_TERPENE SYNTHASE"/>
    <property type="match status" value="1"/>
</dbReference>
<comment type="caution">
    <text evidence="8">The sequence shown here is derived from an EMBL/GenBank/DDBJ whole genome shotgun (WGS) entry which is preliminary data.</text>
</comment>
<dbReference type="PANTHER" id="PTHR24291">
    <property type="entry name" value="CYTOCHROME P450 FAMILY 4"/>
    <property type="match status" value="1"/>
</dbReference>
<keyword evidence="3 7" id="KW-0479">Metal-binding</keyword>
<evidence type="ECO:0000256" key="3">
    <source>
        <dbReference type="ARBA" id="ARBA00022723"/>
    </source>
</evidence>
<dbReference type="Pfam" id="PF00067">
    <property type="entry name" value="p450"/>
    <property type="match status" value="1"/>
</dbReference>
<reference evidence="8" key="1">
    <citation type="submission" date="2024-05" db="EMBL/GenBank/DDBJ databases">
        <authorList>
            <person name="Jung D.-H."/>
        </authorList>
    </citation>
    <scope>NUCLEOTIDE SEQUENCE</scope>
    <source>
        <strain evidence="8">JA-25</strain>
    </source>
</reference>
<dbReference type="Gene3D" id="1.10.630.10">
    <property type="entry name" value="Cytochrome P450"/>
    <property type="match status" value="1"/>
</dbReference>
<sequence>METLVPVHPGLPLLGNALSLARDPLGLFTKLHRTYGRVVRISIGGRRQYVLFQPEDVKHVLQENNRNYVRSPAFMVLKRFLGEGLLTSDGDFWRKQRRLAQPAFHRQKITMLAETMVQESAAWVGDLRQLDLSKPVNISQSYMDVTMLIVCKTLFSTNVEGRLDGLSHSLETLNVLANKALLSPIKVPRTWPTPNNIRYNQSLERVNALIYEFIHTRKQTGDRHDDLLDMLLHATDEDTGEGMSEQQLRDECVTLFTAGHETTAVSMAWLTYLLAQHPDVVTRLRTEADAVLGDNVPGNLPPVAAFRAMPYALQVVQEALRLYPPAWAMSRMALADDQIGPYRIPKGDTVVVSPYLLHHDPTNWPDPDRFDPDRFAEGRDKDRPTYAYLPFGGGPRLCIGNQFALMEMQILLTFFVRTFDFQLVNAAAIKPKPLITLRPNRPIQVKLTPRS</sequence>
<evidence type="ECO:0000256" key="4">
    <source>
        <dbReference type="ARBA" id="ARBA00023002"/>
    </source>
</evidence>
<evidence type="ECO:0000256" key="6">
    <source>
        <dbReference type="ARBA" id="ARBA00023033"/>
    </source>
</evidence>
<evidence type="ECO:0000256" key="1">
    <source>
        <dbReference type="ARBA" id="ARBA00010617"/>
    </source>
</evidence>
<dbReference type="InterPro" id="IPR002401">
    <property type="entry name" value="Cyt_P450_E_grp-I"/>
</dbReference>
<dbReference type="Proteomes" id="UP000606008">
    <property type="component" value="Unassembled WGS sequence"/>
</dbReference>
<evidence type="ECO:0000313" key="8">
    <source>
        <dbReference type="EMBL" id="NID09464.1"/>
    </source>
</evidence>
<keyword evidence="4 7" id="KW-0560">Oxidoreductase</keyword>
<dbReference type="CDD" id="cd20620">
    <property type="entry name" value="CYP132-like"/>
    <property type="match status" value="1"/>
</dbReference>
<evidence type="ECO:0000313" key="9">
    <source>
        <dbReference type="Proteomes" id="UP000606008"/>
    </source>
</evidence>
<protein>
    <submittedName>
        <fullName evidence="8">Cytochrome P450</fullName>
    </submittedName>
</protein>
<keyword evidence="2 7" id="KW-0349">Heme</keyword>
<dbReference type="PROSITE" id="PS00086">
    <property type="entry name" value="CYTOCHROME_P450"/>
    <property type="match status" value="1"/>
</dbReference>
<name>A0ABX0QH85_9BACT</name>
<dbReference type="InterPro" id="IPR050196">
    <property type="entry name" value="Cytochrome_P450_Monoox"/>
</dbReference>
<evidence type="ECO:0000256" key="5">
    <source>
        <dbReference type="ARBA" id="ARBA00023004"/>
    </source>
</evidence>
<dbReference type="InterPro" id="IPR017972">
    <property type="entry name" value="Cyt_P450_CS"/>
</dbReference>
<keyword evidence="5 7" id="KW-0408">Iron</keyword>
<dbReference type="RefSeq" id="WP_166691075.1">
    <property type="nucleotide sequence ID" value="NZ_WAEL01000001.1"/>
</dbReference>
<dbReference type="PRINTS" id="PR00385">
    <property type="entry name" value="P450"/>
</dbReference>
<keyword evidence="6 7" id="KW-0503">Monooxygenase</keyword>
<dbReference type="PRINTS" id="PR00463">
    <property type="entry name" value="EP450I"/>
</dbReference>
<accession>A0ABX0QH85</accession>
<proteinExistence type="inferred from homology"/>
<evidence type="ECO:0000256" key="2">
    <source>
        <dbReference type="ARBA" id="ARBA00022617"/>
    </source>
</evidence>